<comment type="caution">
    <text evidence="3">The sequence shown here is derived from an EMBL/GenBank/DDBJ whole genome shotgun (WGS) entry which is preliminary data.</text>
</comment>
<name>A0A1G2LUM2_9BACT</name>
<keyword evidence="1" id="KW-0066">ATP synthesis</keyword>
<evidence type="ECO:0000259" key="2">
    <source>
        <dbReference type="Pfam" id="PF02823"/>
    </source>
</evidence>
<dbReference type="InterPro" id="IPR036771">
    <property type="entry name" value="ATPsynth_dsu/esu_N"/>
</dbReference>
<dbReference type="Proteomes" id="UP000177171">
    <property type="component" value="Unassembled WGS sequence"/>
</dbReference>
<feature type="domain" description="ATP synthase F1 complex delta/epsilon subunit N-terminal" evidence="2">
    <location>
        <begin position="15"/>
        <end position="84"/>
    </location>
</feature>
<dbReference type="GO" id="GO:0015986">
    <property type="term" value="P:proton motive force-driven ATP synthesis"/>
    <property type="evidence" value="ECO:0007669"/>
    <property type="project" value="InterPro"/>
</dbReference>
<evidence type="ECO:0000256" key="1">
    <source>
        <dbReference type="ARBA" id="ARBA00023196"/>
    </source>
</evidence>
<dbReference type="Gene3D" id="2.60.15.10">
    <property type="entry name" value="F0F1 ATP synthase delta/epsilon subunit, N-terminal"/>
    <property type="match status" value="1"/>
</dbReference>
<dbReference type="Pfam" id="PF02823">
    <property type="entry name" value="ATP-synt_DE_N"/>
    <property type="match status" value="1"/>
</dbReference>
<reference evidence="3 4" key="1">
    <citation type="journal article" date="2016" name="Nat. Commun.">
        <title>Thousands of microbial genomes shed light on interconnected biogeochemical processes in an aquifer system.</title>
        <authorList>
            <person name="Anantharaman K."/>
            <person name="Brown C.T."/>
            <person name="Hug L.A."/>
            <person name="Sharon I."/>
            <person name="Castelle C.J."/>
            <person name="Probst A.J."/>
            <person name="Thomas B.C."/>
            <person name="Singh A."/>
            <person name="Wilkins M.J."/>
            <person name="Karaoz U."/>
            <person name="Brodie E.L."/>
            <person name="Williams K.H."/>
            <person name="Hubbard S.S."/>
            <person name="Banfield J.F."/>
        </authorList>
    </citation>
    <scope>NUCLEOTIDE SEQUENCE [LARGE SCALE GENOMIC DNA]</scope>
</reference>
<dbReference type="SUPFAM" id="SSF51344">
    <property type="entry name" value="Epsilon subunit of F1F0-ATP synthase N-terminal domain"/>
    <property type="match status" value="1"/>
</dbReference>
<dbReference type="AlphaFoldDB" id="A0A1G2LUM2"/>
<proteinExistence type="predicted"/>
<dbReference type="GO" id="GO:0045259">
    <property type="term" value="C:proton-transporting ATP synthase complex"/>
    <property type="evidence" value="ECO:0007669"/>
    <property type="project" value="UniProtKB-KW"/>
</dbReference>
<evidence type="ECO:0000313" key="4">
    <source>
        <dbReference type="Proteomes" id="UP000177171"/>
    </source>
</evidence>
<protein>
    <recommendedName>
        <fullName evidence="2">ATP synthase F1 complex delta/epsilon subunit N-terminal domain-containing protein</fullName>
    </recommendedName>
</protein>
<organism evidence="3 4">
    <name type="scientific">Candidatus Sungbacteria bacterium RIFCSPLOWO2_12_FULL_41_11</name>
    <dbReference type="NCBI Taxonomy" id="1802286"/>
    <lineage>
        <taxon>Bacteria</taxon>
        <taxon>Candidatus Sungiibacteriota</taxon>
    </lineage>
</organism>
<keyword evidence="1" id="KW-0139">CF(1)</keyword>
<gene>
    <name evidence="3" type="ORF">A3G49_06725</name>
</gene>
<dbReference type="EMBL" id="MHQY01000007">
    <property type="protein sequence ID" value="OHA14511.1"/>
    <property type="molecule type" value="Genomic_DNA"/>
</dbReference>
<sequence>MEQSTTTTQILDVVIRDRSGILFEGEADSVSSYNDTGDFDVMPFHANFISIIKNNIVLRLKGGRVQTIPLKTGIIKVSQNKVEVYLGIVH</sequence>
<dbReference type="InterPro" id="IPR020546">
    <property type="entry name" value="ATP_synth_F1_dsu/esu_N"/>
</dbReference>
<evidence type="ECO:0000313" key="3">
    <source>
        <dbReference type="EMBL" id="OHA14511.1"/>
    </source>
</evidence>
<accession>A0A1G2LUM2</accession>